<accession>A0A0R0FH74</accession>
<evidence type="ECO:0000313" key="2">
    <source>
        <dbReference type="EnsemblPlants" id="KRH05468"/>
    </source>
</evidence>
<dbReference type="AlphaFoldDB" id="A0A0R0FH74"/>
<protein>
    <submittedName>
        <fullName evidence="1 2">Uncharacterized protein</fullName>
    </submittedName>
</protein>
<reference evidence="1 2" key="1">
    <citation type="journal article" date="2010" name="Nature">
        <title>Genome sequence of the palaeopolyploid soybean.</title>
        <authorList>
            <person name="Schmutz J."/>
            <person name="Cannon S.B."/>
            <person name="Schlueter J."/>
            <person name="Ma J."/>
            <person name="Mitros T."/>
            <person name="Nelson W."/>
            <person name="Hyten D.L."/>
            <person name="Song Q."/>
            <person name="Thelen J.J."/>
            <person name="Cheng J."/>
            <person name="Xu D."/>
            <person name="Hellsten U."/>
            <person name="May G.D."/>
            <person name="Yu Y."/>
            <person name="Sakurai T."/>
            <person name="Umezawa T."/>
            <person name="Bhattacharyya M.K."/>
            <person name="Sandhu D."/>
            <person name="Valliyodan B."/>
            <person name="Lindquist E."/>
            <person name="Peto M."/>
            <person name="Grant D."/>
            <person name="Shu S."/>
            <person name="Goodstein D."/>
            <person name="Barry K."/>
            <person name="Futrell-Griggs M."/>
            <person name="Abernathy B."/>
            <person name="Du J."/>
            <person name="Tian Z."/>
            <person name="Zhu L."/>
            <person name="Gill N."/>
            <person name="Joshi T."/>
            <person name="Libault M."/>
            <person name="Sethuraman A."/>
            <person name="Zhang X.-C."/>
            <person name="Shinozaki K."/>
            <person name="Nguyen H.T."/>
            <person name="Wing R.A."/>
            <person name="Cregan P."/>
            <person name="Specht J."/>
            <person name="Grimwood J."/>
            <person name="Rokhsar D."/>
            <person name="Stacey G."/>
            <person name="Shoemaker R.C."/>
            <person name="Jackson S.A."/>
        </authorList>
    </citation>
    <scope>NUCLEOTIDE SEQUENCE [LARGE SCALE GENOMIC DNA]</scope>
    <source>
        <strain evidence="2">cv. Williams 82</strain>
        <tissue evidence="1">Callus</tissue>
    </source>
</reference>
<reference evidence="1" key="3">
    <citation type="submission" date="2018-07" db="EMBL/GenBank/DDBJ databases">
        <title>WGS assembly of Glycine max.</title>
        <authorList>
            <person name="Schmutz J."/>
            <person name="Cannon S."/>
            <person name="Schlueter J."/>
            <person name="Ma J."/>
            <person name="Mitros T."/>
            <person name="Nelson W."/>
            <person name="Hyten D."/>
            <person name="Song Q."/>
            <person name="Thelen J."/>
            <person name="Cheng J."/>
            <person name="Xu D."/>
            <person name="Hellsten U."/>
            <person name="May G."/>
            <person name="Yu Y."/>
            <person name="Sakurai T."/>
            <person name="Umezawa T."/>
            <person name="Bhattacharyya M."/>
            <person name="Sandhu D."/>
            <person name="Valliyodan B."/>
            <person name="Lindquist E."/>
            <person name="Peto M."/>
            <person name="Grant D."/>
            <person name="Shu S."/>
            <person name="Goodstein D."/>
            <person name="Barry K."/>
            <person name="Futrell-Griggs M."/>
            <person name="Abernathy B."/>
            <person name="Du J."/>
            <person name="Tian Z."/>
            <person name="Zhu L."/>
            <person name="Gill N."/>
            <person name="Joshi T."/>
            <person name="Libault M."/>
            <person name="Sethuraman A."/>
            <person name="Zhang X."/>
            <person name="Shinozaki K."/>
            <person name="Nguyen H."/>
            <person name="Wing R."/>
            <person name="Cregan P."/>
            <person name="Specht J."/>
            <person name="Grimwood J."/>
            <person name="Rokhsar D."/>
            <person name="Stacey G."/>
            <person name="Shoemaker R."/>
            <person name="Jackson S."/>
        </authorList>
    </citation>
    <scope>NUCLEOTIDE SEQUENCE</scope>
    <source>
        <tissue evidence="1">Callus</tissue>
    </source>
</reference>
<dbReference type="SMR" id="A0A0R0FH74"/>
<sequence>MGPTTMKIGQGIKMLEMRQGALLVKHDLLKNFTKILGQRIKNVKYINLLKIEKGKPHIWIMKDVLRMKKGKLWSQIKILRENFGYRSRYQREMGEYFYLGE</sequence>
<organism evidence="1">
    <name type="scientific">Glycine max</name>
    <name type="common">Soybean</name>
    <name type="synonym">Glycine hispida</name>
    <dbReference type="NCBI Taxonomy" id="3847"/>
    <lineage>
        <taxon>Eukaryota</taxon>
        <taxon>Viridiplantae</taxon>
        <taxon>Streptophyta</taxon>
        <taxon>Embryophyta</taxon>
        <taxon>Tracheophyta</taxon>
        <taxon>Spermatophyta</taxon>
        <taxon>Magnoliopsida</taxon>
        <taxon>eudicotyledons</taxon>
        <taxon>Gunneridae</taxon>
        <taxon>Pentapetalae</taxon>
        <taxon>rosids</taxon>
        <taxon>fabids</taxon>
        <taxon>Fabales</taxon>
        <taxon>Fabaceae</taxon>
        <taxon>Papilionoideae</taxon>
        <taxon>50 kb inversion clade</taxon>
        <taxon>NPAAA clade</taxon>
        <taxon>indigoferoid/millettioid clade</taxon>
        <taxon>Phaseoleae</taxon>
        <taxon>Glycine</taxon>
        <taxon>Glycine subgen. Soja</taxon>
    </lineage>
</organism>
<dbReference type="OrthoDB" id="10608912at2759"/>
<dbReference type="EnsemblPlants" id="KRH05468">
    <property type="protein sequence ID" value="KRH05468"/>
    <property type="gene ID" value="GLYMA_17G229200"/>
</dbReference>
<reference evidence="2" key="2">
    <citation type="submission" date="2018-02" db="UniProtKB">
        <authorList>
            <consortium name="EnsemblPlants"/>
        </authorList>
    </citation>
    <scope>IDENTIFICATION</scope>
    <source>
        <strain evidence="2">Williams 82</strain>
    </source>
</reference>
<evidence type="ECO:0000313" key="1">
    <source>
        <dbReference type="EMBL" id="KRH05468.1"/>
    </source>
</evidence>
<keyword evidence="3" id="KW-1185">Reference proteome</keyword>
<proteinExistence type="predicted"/>
<dbReference type="EMBL" id="CM000850">
    <property type="protein sequence ID" value="KRH05468.1"/>
    <property type="molecule type" value="Genomic_DNA"/>
</dbReference>
<evidence type="ECO:0000313" key="3">
    <source>
        <dbReference type="Proteomes" id="UP000008827"/>
    </source>
</evidence>
<dbReference type="Gramene" id="KRH05468">
    <property type="protein sequence ID" value="KRH05468"/>
    <property type="gene ID" value="GLYMA_17G229200"/>
</dbReference>
<name>A0A0R0FH74_SOYBN</name>
<dbReference type="Proteomes" id="UP000008827">
    <property type="component" value="Chromosome 17"/>
</dbReference>
<gene>
    <name evidence="1" type="ORF">GLYMA_17G229200</name>
</gene>
<dbReference type="InParanoid" id="A0A0R0FH74"/>